<evidence type="ECO:0000313" key="9">
    <source>
        <dbReference type="EMBL" id="GLC54682.1"/>
    </source>
</evidence>
<dbReference type="EMBL" id="BRXU01000011">
    <property type="protein sequence ID" value="GLC54682.1"/>
    <property type="molecule type" value="Genomic_DNA"/>
</dbReference>
<keyword evidence="3" id="KW-0592">Phosphate transport</keyword>
<accession>A0A9W6BN80</accession>
<proteinExistence type="predicted"/>
<comment type="caution">
    <text evidence="9">The sequence shown here is derived from an EMBL/GenBank/DDBJ whole genome shotgun (WGS) entry which is preliminary data.</text>
</comment>
<feature type="transmembrane region" description="Helical" evidence="8">
    <location>
        <begin position="898"/>
        <end position="919"/>
    </location>
</feature>
<dbReference type="GO" id="GO:0016020">
    <property type="term" value="C:membrane"/>
    <property type="evidence" value="ECO:0007669"/>
    <property type="project" value="UniProtKB-SubCell"/>
</dbReference>
<feature type="compositionally biased region" description="Low complexity" evidence="7">
    <location>
        <begin position="308"/>
        <end position="319"/>
    </location>
</feature>
<dbReference type="GO" id="GO:0005315">
    <property type="term" value="F:phosphate transmembrane transporter activity"/>
    <property type="evidence" value="ECO:0007669"/>
    <property type="project" value="InterPro"/>
</dbReference>
<feature type="compositionally biased region" description="Gly residues" evidence="7">
    <location>
        <begin position="476"/>
        <end position="485"/>
    </location>
</feature>
<protein>
    <recommendedName>
        <fullName evidence="11">Phosphate transporter</fullName>
    </recommendedName>
</protein>
<dbReference type="Proteomes" id="UP001165080">
    <property type="component" value="Unassembled WGS sequence"/>
</dbReference>
<organism evidence="9 10">
    <name type="scientific">Pleodorina starrii</name>
    <dbReference type="NCBI Taxonomy" id="330485"/>
    <lineage>
        <taxon>Eukaryota</taxon>
        <taxon>Viridiplantae</taxon>
        <taxon>Chlorophyta</taxon>
        <taxon>core chlorophytes</taxon>
        <taxon>Chlorophyceae</taxon>
        <taxon>CS clade</taxon>
        <taxon>Chlamydomonadales</taxon>
        <taxon>Volvocaceae</taxon>
        <taxon>Pleodorina</taxon>
    </lineage>
</organism>
<dbReference type="PANTHER" id="PTHR11101:SF96">
    <property type="entry name" value="PHOSPHATE TRANSPORTER"/>
    <property type="match status" value="1"/>
</dbReference>
<feature type="region of interest" description="Disordered" evidence="7">
    <location>
        <begin position="280"/>
        <end position="512"/>
    </location>
</feature>
<sequence>MRQALLIASVCEFSGSVLLGAEVTRTVAGGIARISVFDTEPEIYMYGMLCALVASGTWLLLATYLSLPVSTTHSTIGGVLGFAFVYGGPRAVTWLEPQDTFPYMGGLMPIILAWFTSPLMSGLASVVLFVIVRSAILRRARSLDLAIWCLPVLVLFTVFINLFFVLYTGAGARLTWDSNRAAWVSGVAAGGCCLLTALVGVPFMRQQVHRAAEARSRQSQSRQQEPATARPSLPSAPTTGLLPRVSSNTNGPAGGGTAGRGGGGGAAAAVLMPGLPATGSGARGTFGGATRSSFSRSTARVSEVSAVSQQPSRQGSSGRVDPWAAPQPQQHPQRQQVLLPECIPEATATTNSTNSSTTPASGSAAPSEAERSSSPPRPLRGTQPRSRSLSRQTEGQPPPPPPPPLPPVAQEQRPEGYPPPPPQQQQQQEEPLEPAAAGPQPLPPAPERAGPGSQLAEAPPRAPPAPHGGVLAPLGATGGGGGGHPGLDPPAAGQQPQDVQQQQQQQQQEHLLQQQQMLQWHLYQQQYQQQQQQGQLYNQQFGWWQQQQQQQVVVAAHQLPPQQQQQGGGGPGGQQQQQHQQQAPQQVQYWVDPYRQQLHWQQQLQQLQQQQLQQQQQELTPQQQMWGAQAQGHVWQAQGGHQAWLGQGLQQQQQQQEGIWNLQAAQNPQGRPQEGPENPFQRAHMESSADGEAADSAAAAAAAGRAGPVAESVEAGDWERQQRGESLGSSHPHQHHRRGEFGRGGAASAPSAQNAAAAAAVTMAAAADGSETTTSDGTGEGEQPRHQQSQAAQQQDRNSNHVQFQKTFDQLKAIVLRGTDVNVHDCVERGGDPVAVAIHAHAEVFDPSTEHAFKYLQVVTAICDSFSHGANDVANSVGPLAAIWHIYRYQRLDVDSEVLLWVLVLGGAGIVVGLALYGYNIIRAIGVRLSVVTPSRGFCIELSTALVVVLASKYGLPISTTHCQVGATAGMGLLEGSAGLNWPLAAQFFTGWLVTLLFTALMAAALFAAGAYAPGIQQGRAIAAYETQLTELASRLDLLLNRTNTAALYDPLAWGNYSAPLQSALEADMASLQLAMSQGSGDATRPVQNLPAALVLEWVGRAVESYLNNSLPYMGGMPARGQALPRWP</sequence>
<feature type="transmembrane region" description="Helical" evidence="8">
    <location>
        <begin position="44"/>
        <end position="64"/>
    </location>
</feature>
<feature type="transmembrane region" description="Helical" evidence="8">
    <location>
        <begin position="989"/>
        <end position="1013"/>
    </location>
</feature>
<dbReference type="GO" id="GO:0035435">
    <property type="term" value="P:phosphate ion transmembrane transport"/>
    <property type="evidence" value="ECO:0007669"/>
    <property type="project" value="TreeGrafter"/>
</dbReference>
<feature type="compositionally biased region" description="Polar residues" evidence="7">
    <location>
        <begin position="383"/>
        <end position="395"/>
    </location>
</feature>
<keyword evidence="10" id="KW-1185">Reference proteome</keyword>
<feature type="compositionally biased region" description="Low complexity" evidence="7">
    <location>
        <begin position="344"/>
        <end position="367"/>
    </location>
</feature>
<keyword evidence="6 8" id="KW-0472">Membrane</keyword>
<keyword evidence="4 8" id="KW-0812">Transmembrane</keyword>
<feature type="compositionally biased region" description="Gly residues" evidence="7">
    <location>
        <begin position="252"/>
        <end position="265"/>
    </location>
</feature>
<evidence type="ECO:0000313" key="10">
    <source>
        <dbReference type="Proteomes" id="UP001165080"/>
    </source>
</evidence>
<evidence type="ECO:0000256" key="5">
    <source>
        <dbReference type="ARBA" id="ARBA00022989"/>
    </source>
</evidence>
<feature type="compositionally biased region" description="Low complexity" evidence="7">
    <location>
        <begin position="288"/>
        <end position="299"/>
    </location>
</feature>
<gene>
    <name evidence="9" type="primary">PLEST010633</name>
    <name evidence="9" type="ORF">PLESTB_000895000</name>
</gene>
<feature type="region of interest" description="Disordered" evidence="7">
    <location>
        <begin position="212"/>
        <end position="265"/>
    </location>
</feature>
<evidence type="ECO:0008006" key="11">
    <source>
        <dbReference type="Google" id="ProtNLM"/>
    </source>
</evidence>
<dbReference type="AlphaFoldDB" id="A0A9W6BN80"/>
<dbReference type="PANTHER" id="PTHR11101">
    <property type="entry name" value="PHOSPHATE TRANSPORTER"/>
    <property type="match status" value="1"/>
</dbReference>
<dbReference type="InterPro" id="IPR001204">
    <property type="entry name" value="Phos_transporter"/>
</dbReference>
<feature type="region of interest" description="Disordered" evidence="7">
    <location>
        <begin position="665"/>
        <end position="801"/>
    </location>
</feature>
<name>A0A9W6BN80_9CHLO</name>
<feature type="compositionally biased region" description="Low complexity" evidence="7">
    <location>
        <begin position="326"/>
        <end position="336"/>
    </location>
</feature>
<feature type="compositionally biased region" description="Pro residues" evidence="7">
    <location>
        <begin position="396"/>
        <end position="407"/>
    </location>
</feature>
<feature type="transmembrane region" description="Helical" evidence="8">
    <location>
        <begin position="181"/>
        <end position="201"/>
    </location>
</feature>
<evidence type="ECO:0000256" key="7">
    <source>
        <dbReference type="SAM" id="MobiDB-lite"/>
    </source>
</evidence>
<feature type="region of interest" description="Disordered" evidence="7">
    <location>
        <begin position="561"/>
        <end position="582"/>
    </location>
</feature>
<feature type="compositionally biased region" description="Low complexity" evidence="7">
    <location>
        <begin position="424"/>
        <end position="439"/>
    </location>
</feature>
<evidence type="ECO:0000256" key="8">
    <source>
        <dbReference type="SAM" id="Phobius"/>
    </source>
</evidence>
<comment type="subcellular location">
    <subcellularLocation>
        <location evidence="1">Membrane</location>
        <topology evidence="1">Multi-pass membrane protein</topology>
    </subcellularLocation>
</comment>
<evidence type="ECO:0000256" key="2">
    <source>
        <dbReference type="ARBA" id="ARBA00022448"/>
    </source>
</evidence>
<feature type="compositionally biased region" description="Low complexity" evidence="7">
    <location>
        <begin position="686"/>
        <end position="707"/>
    </location>
</feature>
<feature type="transmembrane region" description="Helical" evidence="8">
    <location>
        <begin position="107"/>
        <end position="133"/>
    </location>
</feature>
<feature type="compositionally biased region" description="Low complexity" evidence="7">
    <location>
        <begin position="489"/>
        <end position="512"/>
    </location>
</feature>
<keyword evidence="5 8" id="KW-1133">Transmembrane helix</keyword>
<evidence type="ECO:0000256" key="4">
    <source>
        <dbReference type="ARBA" id="ARBA00022692"/>
    </source>
</evidence>
<evidence type="ECO:0000256" key="6">
    <source>
        <dbReference type="ARBA" id="ARBA00023136"/>
    </source>
</evidence>
<evidence type="ECO:0000256" key="1">
    <source>
        <dbReference type="ARBA" id="ARBA00004141"/>
    </source>
</evidence>
<dbReference type="Pfam" id="PF01384">
    <property type="entry name" value="PHO4"/>
    <property type="match status" value="1"/>
</dbReference>
<evidence type="ECO:0000256" key="3">
    <source>
        <dbReference type="ARBA" id="ARBA00022592"/>
    </source>
</evidence>
<reference evidence="9 10" key="1">
    <citation type="journal article" date="2023" name="Commun. Biol.">
        <title>Reorganization of the ancestral sex-determining regions during the evolution of trioecy in Pleodorina starrii.</title>
        <authorList>
            <person name="Takahashi K."/>
            <person name="Suzuki S."/>
            <person name="Kawai-Toyooka H."/>
            <person name="Yamamoto K."/>
            <person name="Hamaji T."/>
            <person name="Ootsuki R."/>
            <person name="Yamaguchi H."/>
            <person name="Kawachi M."/>
            <person name="Higashiyama T."/>
            <person name="Nozaki H."/>
        </authorList>
    </citation>
    <scope>NUCLEOTIDE SEQUENCE [LARGE SCALE GENOMIC DNA]</scope>
    <source>
        <strain evidence="9 10">NIES-4479</strain>
    </source>
</reference>
<keyword evidence="2" id="KW-0813">Transport</keyword>
<feature type="transmembrane region" description="Helical" evidence="8">
    <location>
        <begin position="145"/>
        <end position="169"/>
    </location>
</feature>
<feature type="compositionally biased region" description="Low complexity" evidence="7">
    <location>
        <begin position="447"/>
        <end position="459"/>
    </location>
</feature>
<feature type="compositionally biased region" description="Low complexity" evidence="7">
    <location>
        <begin position="746"/>
        <end position="777"/>
    </location>
</feature>